<organism evidence="2 3">
    <name type="scientific">Dokdonia ponticola</name>
    <dbReference type="NCBI Taxonomy" id="2041041"/>
    <lineage>
        <taxon>Bacteria</taxon>
        <taxon>Pseudomonadati</taxon>
        <taxon>Bacteroidota</taxon>
        <taxon>Flavobacteriia</taxon>
        <taxon>Flavobacteriales</taxon>
        <taxon>Flavobacteriaceae</taxon>
        <taxon>Dokdonia</taxon>
    </lineage>
</organism>
<keyword evidence="3" id="KW-1185">Reference proteome</keyword>
<sequence>MSLFVLSACDADGKKNSKETYLGGEIINPKRGYVLLQKNDKIIDSIPLNAQNRFIYKFEDFEPGLYRFIHREHQLIHIEPGDSIMLRVNTLEFDESLSFSGKGAERSRFLIDMYLNWESENKGFTQYYQREPKDFEILLDSIYRVRQNQLEKFYEKYEVSDAFREIAEVAVNYDNYQRKESYPFSHYKKNDKVSFIEELPSDFYSFRESINLNNENLIDLYAYQRYINAFLDHQAFKEYCKDQSYNTVSFLHNYYKIKAIENYIQNPKLKDMKLFRMATIFIANSNDKKSVDEIFSLLSASITSPDIKNNVEKLYDSHKKMAAGNIIPDLMLIDAEQRMVTLSSRIKKPTVLYFWSYNNHMHLEESHKKAKDLQSKYPEFDFIGINVNDENNKWVKHVKQHNFNSSKEYRFHNAQEARLSLVINDISKTIVLDKKGKILNSHANIHRTDFESELLAYLNQ</sequence>
<dbReference type="Gene3D" id="3.40.30.10">
    <property type="entry name" value="Glutaredoxin"/>
    <property type="match status" value="1"/>
</dbReference>
<dbReference type="PROSITE" id="PS51352">
    <property type="entry name" value="THIOREDOXIN_2"/>
    <property type="match status" value="1"/>
</dbReference>
<name>A0ABV9I1B5_9FLAO</name>
<accession>A0ABV9I1B5</accession>
<dbReference type="Proteomes" id="UP001596043">
    <property type="component" value="Unassembled WGS sequence"/>
</dbReference>
<dbReference type="SUPFAM" id="SSF52833">
    <property type="entry name" value="Thioredoxin-like"/>
    <property type="match status" value="1"/>
</dbReference>
<evidence type="ECO:0000313" key="3">
    <source>
        <dbReference type="Proteomes" id="UP001596043"/>
    </source>
</evidence>
<proteinExistence type="predicted"/>
<gene>
    <name evidence="2" type="ORF">ACFO3O_16930</name>
</gene>
<dbReference type="RefSeq" id="WP_379980980.1">
    <property type="nucleotide sequence ID" value="NZ_JBHSFV010000011.1"/>
</dbReference>
<protein>
    <submittedName>
        <fullName evidence="2">TlpA family protein disulfide reductase</fullName>
    </submittedName>
</protein>
<evidence type="ECO:0000313" key="2">
    <source>
        <dbReference type="EMBL" id="MFC4635598.1"/>
    </source>
</evidence>
<comment type="caution">
    <text evidence="2">The sequence shown here is derived from an EMBL/GenBank/DDBJ whole genome shotgun (WGS) entry which is preliminary data.</text>
</comment>
<dbReference type="Pfam" id="PF13905">
    <property type="entry name" value="Thioredoxin_8"/>
    <property type="match status" value="1"/>
</dbReference>
<dbReference type="InterPro" id="IPR013766">
    <property type="entry name" value="Thioredoxin_domain"/>
</dbReference>
<evidence type="ECO:0000259" key="1">
    <source>
        <dbReference type="PROSITE" id="PS51352"/>
    </source>
</evidence>
<dbReference type="InterPro" id="IPR036249">
    <property type="entry name" value="Thioredoxin-like_sf"/>
</dbReference>
<reference evidence="3" key="1">
    <citation type="journal article" date="2019" name="Int. J. Syst. Evol. Microbiol.">
        <title>The Global Catalogue of Microorganisms (GCM) 10K type strain sequencing project: providing services to taxonomists for standard genome sequencing and annotation.</title>
        <authorList>
            <consortium name="The Broad Institute Genomics Platform"/>
            <consortium name="The Broad Institute Genome Sequencing Center for Infectious Disease"/>
            <person name="Wu L."/>
            <person name="Ma J."/>
        </authorList>
    </citation>
    <scope>NUCLEOTIDE SEQUENCE [LARGE SCALE GENOMIC DNA]</scope>
    <source>
        <strain evidence="3">YJ-61-S</strain>
    </source>
</reference>
<dbReference type="EMBL" id="JBHSFV010000011">
    <property type="protein sequence ID" value="MFC4635598.1"/>
    <property type="molecule type" value="Genomic_DNA"/>
</dbReference>
<feature type="domain" description="Thioredoxin" evidence="1">
    <location>
        <begin position="321"/>
        <end position="460"/>
    </location>
</feature>
<dbReference type="InterPro" id="IPR012336">
    <property type="entry name" value="Thioredoxin-like_fold"/>
</dbReference>